<organism evidence="3 4">
    <name type="scientific">Linum tenue</name>
    <dbReference type="NCBI Taxonomy" id="586396"/>
    <lineage>
        <taxon>Eukaryota</taxon>
        <taxon>Viridiplantae</taxon>
        <taxon>Streptophyta</taxon>
        <taxon>Embryophyta</taxon>
        <taxon>Tracheophyta</taxon>
        <taxon>Spermatophyta</taxon>
        <taxon>Magnoliopsida</taxon>
        <taxon>eudicotyledons</taxon>
        <taxon>Gunneridae</taxon>
        <taxon>Pentapetalae</taxon>
        <taxon>rosids</taxon>
        <taxon>fabids</taxon>
        <taxon>Malpighiales</taxon>
        <taxon>Linaceae</taxon>
        <taxon>Linum</taxon>
    </lineage>
</organism>
<evidence type="ECO:0000256" key="1">
    <source>
        <dbReference type="SAM" id="MobiDB-lite"/>
    </source>
</evidence>
<proteinExistence type="predicted"/>
<protein>
    <recommendedName>
        <fullName evidence="2">PB1-like domain-containing protein</fullName>
    </recommendedName>
</protein>
<comment type="caution">
    <text evidence="3">The sequence shown here is derived from an EMBL/GenBank/DDBJ whole genome shotgun (WGS) entry which is preliminary data.</text>
</comment>
<evidence type="ECO:0000313" key="4">
    <source>
        <dbReference type="Proteomes" id="UP001154282"/>
    </source>
</evidence>
<dbReference type="PANTHER" id="PTHR31973">
    <property type="entry name" value="POLYPROTEIN, PUTATIVE-RELATED"/>
    <property type="match status" value="1"/>
</dbReference>
<feature type="domain" description="PB1-like" evidence="2">
    <location>
        <begin position="111"/>
        <end position="208"/>
    </location>
</feature>
<dbReference type="AlphaFoldDB" id="A0AAV0L208"/>
<gene>
    <name evidence="3" type="ORF">LITE_LOCUS21530</name>
</gene>
<evidence type="ECO:0000259" key="2">
    <source>
        <dbReference type="Pfam" id="PF26130"/>
    </source>
</evidence>
<dbReference type="Proteomes" id="UP001154282">
    <property type="component" value="Unassembled WGS sequence"/>
</dbReference>
<feature type="compositionally biased region" description="Polar residues" evidence="1">
    <location>
        <begin position="449"/>
        <end position="461"/>
    </location>
</feature>
<reference evidence="3" key="1">
    <citation type="submission" date="2022-08" db="EMBL/GenBank/DDBJ databases">
        <authorList>
            <person name="Gutierrez-Valencia J."/>
        </authorList>
    </citation>
    <scope>NUCLEOTIDE SEQUENCE</scope>
</reference>
<dbReference type="PANTHER" id="PTHR31973:SF187">
    <property type="entry name" value="MUTATOR TRANSPOSASE MUDRA PROTEIN"/>
    <property type="match status" value="1"/>
</dbReference>
<sequence length="472" mass="53031">MGEFEAHCSAFPCRLGDLIRPVICPRESLYILTIAAELELRRSRGQEVLPPLLVVVRGLLIGIQLLLAELDFNPTTGKLVVSAASVGMGESGRSMKVCRLEGGDEGKWKGMDDVITLILVHGGAMDMSGVVPKYVGGVEDVIDIHRDVLSYFEITKTLIEDLSYLSVERVWYLTPGEDMATGLHEVHSDVEVMTLLTDAEKGDLRVYFEATKDIGEFGYMGDNYGHDPQGSEEDGEQSAVPEFLRGLVEALQTCLPMAEHRKCARHIHSHFREKHKTALATDLYWEAVYSLNEPDWRSAVLRMRELGGSEYRDFMNFEPEHFCRVFMKTFSKSDSVESNICESFNNWILRFRSLRVIAMLEGIRVSVMTRLAPRRRKKGRCSKCGSEHHNARTCPMNFGIQAPHVGSQSRRVTDREMQRAMQGIGTYIDENTGNMYARLSARVPGPRGAQQTEPDQPPFNSTQPPTTQPETP</sequence>
<dbReference type="InterPro" id="IPR058594">
    <property type="entry name" value="PB1-like_dom_pln"/>
</dbReference>
<dbReference type="EMBL" id="CAMGYJ010000006">
    <property type="protein sequence ID" value="CAI0428155.1"/>
    <property type="molecule type" value="Genomic_DNA"/>
</dbReference>
<evidence type="ECO:0000313" key="3">
    <source>
        <dbReference type="EMBL" id="CAI0428155.1"/>
    </source>
</evidence>
<feature type="compositionally biased region" description="Low complexity" evidence="1">
    <location>
        <begin position="462"/>
        <end position="472"/>
    </location>
</feature>
<dbReference type="Pfam" id="PF26130">
    <property type="entry name" value="PB1-like"/>
    <property type="match status" value="1"/>
</dbReference>
<keyword evidence="4" id="KW-1185">Reference proteome</keyword>
<name>A0AAV0L208_9ROSI</name>
<accession>A0AAV0L208</accession>
<feature type="region of interest" description="Disordered" evidence="1">
    <location>
        <begin position="440"/>
        <end position="472"/>
    </location>
</feature>